<dbReference type="AlphaFoldDB" id="A0AAW9DCP5"/>
<accession>A0AAW9DCP5</accession>
<dbReference type="Proteomes" id="UP001283691">
    <property type="component" value="Unassembled WGS sequence"/>
</dbReference>
<dbReference type="EMBL" id="JAUQUR010000010">
    <property type="protein sequence ID" value="MDX4069991.1"/>
    <property type="molecule type" value="Genomic_DNA"/>
</dbReference>
<name>A0AAW9DCP5_9BACT</name>
<organism evidence="1 2">
    <name type="scientific">Aliarcobacter skirrowii</name>
    <dbReference type="NCBI Taxonomy" id="28200"/>
    <lineage>
        <taxon>Bacteria</taxon>
        <taxon>Pseudomonadati</taxon>
        <taxon>Campylobacterota</taxon>
        <taxon>Epsilonproteobacteria</taxon>
        <taxon>Campylobacterales</taxon>
        <taxon>Arcobacteraceae</taxon>
        <taxon>Aliarcobacter</taxon>
    </lineage>
</organism>
<comment type="caution">
    <text evidence="1">The sequence shown here is derived from an EMBL/GenBank/DDBJ whole genome shotgun (WGS) entry which is preliminary data.</text>
</comment>
<dbReference type="RefSeq" id="WP_319048490.1">
    <property type="nucleotide sequence ID" value="NZ_JAUQUR010000010.1"/>
</dbReference>
<protein>
    <submittedName>
        <fullName evidence="1">Uncharacterized protein</fullName>
    </submittedName>
</protein>
<reference evidence="1" key="2">
    <citation type="submission" date="2023-07" db="EMBL/GenBank/DDBJ databases">
        <authorList>
            <person name="Zhang M."/>
            <person name="Zhou G."/>
        </authorList>
    </citation>
    <scope>NUCLEOTIDE SEQUENCE</scope>
    <source>
        <strain evidence="1">BJSY19SF1-2</strain>
    </source>
</reference>
<gene>
    <name evidence="1" type="ORF">Q6A80_09695</name>
</gene>
<evidence type="ECO:0000313" key="2">
    <source>
        <dbReference type="Proteomes" id="UP001283691"/>
    </source>
</evidence>
<evidence type="ECO:0000313" key="1">
    <source>
        <dbReference type="EMBL" id="MDX4069991.1"/>
    </source>
</evidence>
<sequence length="86" mass="10034">MTKQEELKDLIKNVVLEDVDDYIDELLELIASKKDDENTKEELNSMQEMKKEFLELLSELEAGEIDDEEAAELIEEINDMLNEDID</sequence>
<reference evidence="1" key="1">
    <citation type="journal article" date="2023" name="Front. Microbiol.">
        <title>Genomic diversity and taxonomic marker for Arcobacter species.</title>
        <authorList>
            <person name="Zhou G."/>
            <person name="Gu Y."/>
            <person name="Wang H."/>
            <person name="Chen X."/>
            <person name="Zhang X."/>
            <person name="Shao Z."/>
            <person name="Yan X."/>
            <person name="Zhang J."/>
            <person name="Zhang M."/>
        </authorList>
    </citation>
    <scope>NUCLEOTIDE SEQUENCE</scope>
    <source>
        <strain evidence="1">BJSY19SF1-2</strain>
    </source>
</reference>
<proteinExistence type="predicted"/>